<reference evidence="5 6" key="1">
    <citation type="journal article" date="2015" name="Microbiome">
        <title>Genomic resolution of linkages in carbon, nitrogen, and sulfur cycling among widespread estuary sediment bacteria.</title>
        <authorList>
            <person name="Baker B.J."/>
            <person name="Lazar C.S."/>
            <person name="Teske A.P."/>
            <person name="Dick G.J."/>
        </authorList>
    </citation>
    <scope>NUCLEOTIDE SEQUENCE [LARGE SCALE GENOMIC DNA]</scope>
    <source>
        <strain evidence="5">SM23_60</strain>
    </source>
</reference>
<keyword evidence="1 4" id="KW-0533">Nickel</keyword>
<comment type="caution">
    <text evidence="5">The sequence shown here is derived from an EMBL/GenBank/DDBJ whole genome shotgun (WGS) entry which is preliminary data.</text>
</comment>
<dbReference type="NCBIfam" id="TIGR00100">
    <property type="entry name" value="hypA"/>
    <property type="match status" value="1"/>
</dbReference>
<evidence type="ECO:0000313" key="6">
    <source>
        <dbReference type="Proteomes" id="UP000051096"/>
    </source>
</evidence>
<comment type="similarity">
    <text evidence="4">Belongs to the HypA/HybF family.</text>
</comment>
<keyword evidence="3 4" id="KW-0862">Zinc</keyword>
<evidence type="ECO:0000256" key="4">
    <source>
        <dbReference type="HAMAP-Rule" id="MF_00213"/>
    </source>
</evidence>
<dbReference type="Gene3D" id="3.30.2320.80">
    <property type="match status" value="1"/>
</dbReference>
<proteinExistence type="inferred from homology"/>
<feature type="binding site" evidence="4">
    <location>
        <position position="2"/>
    </location>
    <ligand>
        <name>Ni(2+)</name>
        <dbReference type="ChEBI" id="CHEBI:49786"/>
    </ligand>
</feature>
<evidence type="ECO:0000256" key="2">
    <source>
        <dbReference type="ARBA" id="ARBA00022723"/>
    </source>
</evidence>
<organism evidence="5 6">
    <name type="scientific">candidate division WOR_3 bacterium SM23_60</name>
    <dbReference type="NCBI Taxonomy" id="1703780"/>
    <lineage>
        <taxon>Bacteria</taxon>
        <taxon>Bacteria division WOR-3</taxon>
    </lineage>
</organism>
<dbReference type="PANTHER" id="PTHR34535">
    <property type="entry name" value="HYDROGENASE MATURATION FACTOR HYPA"/>
    <property type="match status" value="1"/>
</dbReference>
<dbReference type="GO" id="GO:0016151">
    <property type="term" value="F:nickel cation binding"/>
    <property type="evidence" value="ECO:0007669"/>
    <property type="project" value="UniProtKB-UniRule"/>
</dbReference>
<dbReference type="PIRSF" id="PIRSF004761">
    <property type="entry name" value="Hydrgn_mat_HypA"/>
    <property type="match status" value="1"/>
</dbReference>
<dbReference type="GO" id="GO:0051604">
    <property type="term" value="P:protein maturation"/>
    <property type="evidence" value="ECO:0007669"/>
    <property type="project" value="InterPro"/>
</dbReference>
<name>A0A0S8GLJ2_UNCW3</name>
<sequence>MHEYSVTKALVDLCNKEAEQNNIKRICKIHLKVGKFTGFSPDSIEFYFEHLKSNTKCSSATIVFEEVPIKITCHECGKQNEIDEPILLCPDCGSEKIDLLSGREFFVASIEGEES</sequence>
<dbReference type="InterPro" id="IPR000688">
    <property type="entry name" value="HypA/HybF"/>
</dbReference>
<evidence type="ECO:0000256" key="3">
    <source>
        <dbReference type="ARBA" id="ARBA00022833"/>
    </source>
</evidence>
<comment type="function">
    <text evidence="4">Involved in the maturation of [NiFe] hydrogenases. Required for nickel insertion into the metal center of the hydrogenase.</text>
</comment>
<feature type="binding site" evidence="4">
    <location>
        <position position="76"/>
    </location>
    <ligand>
        <name>Zn(2+)</name>
        <dbReference type="ChEBI" id="CHEBI:29105"/>
    </ligand>
</feature>
<evidence type="ECO:0000313" key="5">
    <source>
        <dbReference type="EMBL" id="KPK73815.1"/>
    </source>
</evidence>
<evidence type="ECO:0000256" key="1">
    <source>
        <dbReference type="ARBA" id="ARBA00022596"/>
    </source>
</evidence>
<dbReference type="Pfam" id="PF01155">
    <property type="entry name" value="HypA"/>
    <property type="match status" value="1"/>
</dbReference>
<dbReference type="AlphaFoldDB" id="A0A0S8GLJ2"/>
<dbReference type="GO" id="GO:0008270">
    <property type="term" value="F:zinc ion binding"/>
    <property type="evidence" value="ECO:0007669"/>
    <property type="project" value="UniProtKB-UniRule"/>
</dbReference>
<dbReference type="PANTHER" id="PTHR34535:SF3">
    <property type="entry name" value="HYDROGENASE MATURATION FACTOR HYPA"/>
    <property type="match status" value="1"/>
</dbReference>
<dbReference type="EMBL" id="LJUO01000002">
    <property type="protein sequence ID" value="KPK73815.1"/>
    <property type="molecule type" value="Genomic_DNA"/>
</dbReference>
<dbReference type="Proteomes" id="UP000051096">
    <property type="component" value="Unassembled WGS sequence"/>
</dbReference>
<dbReference type="HAMAP" id="MF_00213">
    <property type="entry name" value="HypA_HybF"/>
    <property type="match status" value="1"/>
</dbReference>
<feature type="binding site" evidence="4">
    <location>
        <position position="73"/>
    </location>
    <ligand>
        <name>Zn(2+)</name>
        <dbReference type="ChEBI" id="CHEBI:29105"/>
    </ligand>
</feature>
<feature type="binding site" evidence="4">
    <location>
        <position position="92"/>
    </location>
    <ligand>
        <name>Zn(2+)</name>
        <dbReference type="ChEBI" id="CHEBI:29105"/>
    </ligand>
</feature>
<protein>
    <recommendedName>
        <fullName evidence="4">Hydrogenase maturation factor HypA</fullName>
    </recommendedName>
</protein>
<accession>A0A0S8GLJ2</accession>
<gene>
    <name evidence="4" type="primary">hypA</name>
    <name evidence="5" type="ORF">AMJ87_00420</name>
</gene>
<feature type="binding site" evidence="4">
    <location>
        <position position="89"/>
    </location>
    <ligand>
        <name>Zn(2+)</name>
        <dbReference type="ChEBI" id="CHEBI:29105"/>
    </ligand>
</feature>
<keyword evidence="2 4" id="KW-0479">Metal-binding</keyword>